<reference evidence="3" key="1">
    <citation type="submission" date="2024-04" db="EMBL/GenBank/DDBJ databases">
        <title>Salinicola lusitanus LLJ914,a marine bacterium isolated from the Okinawa Trough.</title>
        <authorList>
            <person name="Li J."/>
        </authorList>
    </citation>
    <scope>NUCLEOTIDE SEQUENCE [LARGE SCALE GENOMIC DNA]</scope>
</reference>
<gene>
    <name evidence="2" type="ORF">WMY93_020297</name>
</gene>
<feature type="compositionally biased region" description="Basic and acidic residues" evidence="1">
    <location>
        <begin position="20"/>
        <end position="31"/>
    </location>
</feature>
<sequence length="462" mass="52062">METESSATTAAAAAAAAPGEWDRAAETKSRDGAVSPAADCAPAVGAEVVCSGEVPQGDGRRRSKRRLNFKPAPSRPEDERCTGCRVKFERQGRRLNRRALGTFTNVETARWTFPQVALELQDSSYMCEACAQLIRSKYRKRQFGKKTLWIRPMHKTENEPEPRPRERRVGKKARAAYLVSRSRYRSAFNVMWSARGARKPMMDFISRQIKLEMKELSRQHDSPFHQKVASSRPMSMFPWRRCLNWAQEKAPLVTHCIRAMFPDATSLARSSHVLTDEQAGALLDRRIVTALSIPLFTRNVYKNNFVQASLGAALRLQGLSGSGLDSLNGLGLCQNKDTVRQLLLRLLQGRRGGLLSNGRFGQRLNEEQLKADAEQIQDVEEQEGSEEVETESDAERAEPEGTVNEVEVELEEDLEENDEDESKQRSGTKRKRDKEDEEESAESKKNRVVVVRLGLLQEDSDP</sequence>
<accession>A0AAW0NL04</accession>
<feature type="region of interest" description="Disordered" evidence="1">
    <location>
        <begin position="1"/>
        <end position="37"/>
    </location>
</feature>
<dbReference type="EMBL" id="JBBPFD010000014">
    <property type="protein sequence ID" value="KAK7899444.1"/>
    <property type="molecule type" value="Genomic_DNA"/>
</dbReference>
<feature type="region of interest" description="Disordered" evidence="1">
    <location>
        <begin position="371"/>
        <end position="462"/>
    </location>
</feature>
<dbReference type="Proteomes" id="UP001460270">
    <property type="component" value="Unassembled WGS sequence"/>
</dbReference>
<organism evidence="2 3">
    <name type="scientific">Mugilogobius chulae</name>
    <name type="common">yellowstripe goby</name>
    <dbReference type="NCBI Taxonomy" id="88201"/>
    <lineage>
        <taxon>Eukaryota</taxon>
        <taxon>Metazoa</taxon>
        <taxon>Chordata</taxon>
        <taxon>Craniata</taxon>
        <taxon>Vertebrata</taxon>
        <taxon>Euteleostomi</taxon>
        <taxon>Actinopterygii</taxon>
        <taxon>Neopterygii</taxon>
        <taxon>Teleostei</taxon>
        <taxon>Neoteleostei</taxon>
        <taxon>Acanthomorphata</taxon>
        <taxon>Gobiaria</taxon>
        <taxon>Gobiiformes</taxon>
        <taxon>Gobioidei</taxon>
        <taxon>Gobiidae</taxon>
        <taxon>Gobionellinae</taxon>
        <taxon>Mugilogobius</taxon>
    </lineage>
</organism>
<feature type="compositionally biased region" description="Acidic residues" evidence="1">
    <location>
        <begin position="375"/>
        <end position="392"/>
    </location>
</feature>
<evidence type="ECO:0000313" key="3">
    <source>
        <dbReference type="Proteomes" id="UP001460270"/>
    </source>
</evidence>
<comment type="caution">
    <text evidence="2">The sequence shown here is derived from an EMBL/GenBank/DDBJ whole genome shotgun (WGS) entry which is preliminary data.</text>
</comment>
<feature type="compositionally biased region" description="Acidic residues" evidence="1">
    <location>
        <begin position="406"/>
        <end position="421"/>
    </location>
</feature>
<keyword evidence="3" id="KW-1185">Reference proteome</keyword>
<name>A0AAW0NL04_9GOBI</name>
<feature type="region of interest" description="Disordered" evidence="1">
    <location>
        <begin position="53"/>
        <end position="77"/>
    </location>
</feature>
<evidence type="ECO:0000256" key="1">
    <source>
        <dbReference type="SAM" id="MobiDB-lite"/>
    </source>
</evidence>
<dbReference type="AlphaFoldDB" id="A0AAW0NL04"/>
<feature type="compositionally biased region" description="Low complexity" evidence="1">
    <location>
        <begin position="7"/>
        <end position="17"/>
    </location>
</feature>
<proteinExistence type="predicted"/>
<protein>
    <submittedName>
        <fullName evidence="2">Uncharacterized protein</fullName>
    </submittedName>
</protein>
<evidence type="ECO:0000313" key="2">
    <source>
        <dbReference type="EMBL" id="KAK7899444.1"/>
    </source>
</evidence>